<dbReference type="Gene3D" id="3.40.50.1820">
    <property type="entry name" value="alpha/beta hydrolase"/>
    <property type="match status" value="1"/>
</dbReference>
<gene>
    <name evidence="1" type="ORF">ACFLIM_18235</name>
</gene>
<dbReference type="GO" id="GO:0016787">
    <property type="term" value="F:hydrolase activity"/>
    <property type="evidence" value="ECO:0007669"/>
    <property type="project" value="UniProtKB-KW"/>
</dbReference>
<dbReference type="InterPro" id="IPR029058">
    <property type="entry name" value="AB_hydrolase_fold"/>
</dbReference>
<name>A0ABW7AFA6_9ACTN</name>
<keyword evidence="1" id="KW-0378">Hydrolase</keyword>
<protein>
    <submittedName>
        <fullName evidence="1">Alpha/beta hydrolase</fullName>
    </submittedName>
</protein>
<accession>A0ABW7AFA6</accession>
<proteinExistence type="predicted"/>
<evidence type="ECO:0000313" key="2">
    <source>
        <dbReference type="Proteomes" id="UP001603978"/>
    </source>
</evidence>
<sequence>MAPERIFGFPTRFEGDPDRVAVLLPGGGYMPARPLLHYARAVLKQHGWSVQEIWWEPPTTPGIEDRAEWVLDQARRALDAEKAQQLLLVGKSLGTFAAPLAAERGLPAIWLTPLLTMETVVEGLRRSEAPTLLVGGTADRLWDSETARTLDHPYVEIPGADHGLETGDPVESVEMLKEVTTAMSRFVAGLRP</sequence>
<dbReference type="Proteomes" id="UP001603978">
    <property type="component" value="Unassembled WGS sequence"/>
</dbReference>
<reference evidence="1 2" key="1">
    <citation type="submission" date="2024-10" db="EMBL/GenBank/DDBJ databases">
        <authorList>
            <person name="Topkara A.R."/>
            <person name="Saygin H."/>
        </authorList>
    </citation>
    <scope>NUCLEOTIDE SEQUENCE [LARGE SCALE GENOMIC DNA]</scope>
    <source>
        <strain evidence="1 2">M3C6</strain>
    </source>
</reference>
<keyword evidence="2" id="KW-1185">Reference proteome</keyword>
<dbReference type="EMBL" id="JBICRM010000010">
    <property type="protein sequence ID" value="MFG1705131.1"/>
    <property type="molecule type" value="Genomic_DNA"/>
</dbReference>
<organism evidence="1 2">
    <name type="scientific">Nonomuraea marmarensis</name>
    <dbReference type="NCBI Taxonomy" id="3351344"/>
    <lineage>
        <taxon>Bacteria</taxon>
        <taxon>Bacillati</taxon>
        <taxon>Actinomycetota</taxon>
        <taxon>Actinomycetes</taxon>
        <taxon>Streptosporangiales</taxon>
        <taxon>Streptosporangiaceae</taxon>
        <taxon>Nonomuraea</taxon>
    </lineage>
</organism>
<dbReference type="SUPFAM" id="SSF53474">
    <property type="entry name" value="alpha/beta-Hydrolases"/>
    <property type="match status" value="1"/>
</dbReference>
<comment type="caution">
    <text evidence="1">The sequence shown here is derived from an EMBL/GenBank/DDBJ whole genome shotgun (WGS) entry which is preliminary data.</text>
</comment>
<dbReference type="RefSeq" id="WP_393166852.1">
    <property type="nucleotide sequence ID" value="NZ_JBICRM010000010.1"/>
</dbReference>
<evidence type="ECO:0000313" key="1">
    <source>
        <dbReference type="EMBL" id="MFG1705131.1"/>
    </source>
</evidence>